<evidence type="ECO:0000313" key="2">
    <source>
        <dbReference type="Proteomes" id="UP000428333"/>
    </source>
</evidence>
<dbReference type="GO" id="GO:0005829">
    <property type="term" value="C:cytosol"/>
    <property type="evidence" value="ECO:0007669"/>
    <property type="project" value="TreeGrafter"/>
</dbReference>
<dbReference type="InterPro" id="IPR023214">
    <property type="entry name" value="HAD_sf"/>
</dbReference>
<dbReference type="Gene3D" id="1.20.910.10">
    <property type="entry name" value="Heme oxygenase-like"/>
    <property type="match status" value="2"/>
</dbReference>
<dbReference type="OrthoDB" id="10028886at2759"/>
<dbReference type="Proteomes" id="UP000428333">
    <property type="component" value="Linkage Group LG12"/>
</dbReference>
<reference evidence="1 2" key="1">
    <citation type="journal article" date="2019" name="Genome Biol. Evol.">
        <title>The Rhododendron genome and chromosomal organization provide insight into shared whole-genome duplications across the heath family (Ericaceae).</title>
        <authorList>
            <person name="Soza V.L."/>
            <person name="Lindsley D."/>
            <person name="Waalkes A."/>
            <person name="Ramage E."/>
            <person name="Patwardhan R.P."/>
            <person name="Burton J.N."/>
            <person name="Adey A."/>
            <person name="Kumar A."/>
            <person name="Qiu R."/>
            <person name="Shendure J."/>
            <person name="Hall B."/>
        </authorList>
    </citation>
    <scope>NUCLEOTIDE SEQUENCE [LARGE SCALE GENOMIC DNA]</scope>
    <source>
        <strain evidence="1">RSF 1966-606</strain>
    </source>
</reference>
<dbReference type="EMBL" id="QEFC01003465">
    <property type="protein sequence ID" value="KAE9448011.1"/>
    <property type="molecule type" value="Genomic_DNA"/>
</dbReference>
<dbReference type="AlphaFoldDB" id="A0A6A4KX83"/>
<comment type="caution">
    <text evidence="1">The sequence shown here is derived from an EMBL/GenBank/DDBJ whole genome shotgun (WGS) entry which is preliminary data.</text>
</comment>
<dbReference type="SUPFAM" id="SSF48613">
    <property type="entry name" value="Heme oxygenase-like"/>
    <property type="match status" value="2"/>
</dbReference>
<gene>
    <name evidence="1" type="ORF">C3L33_20091</name>
</gene>
<sequence length="776" mass="86196">MRLFLNPTPIKFIRSLFSSPRSKSPPLGPIRAGSSPSTAIAMATITKSTSLGAVAEEGIARRFWIKFRKESTLALYTPFVVCLASGDLRLDTFRQYVAQDFHFLKTFAQAPNGVQFPSVWEKVSPLLKKLGTEALLRDSLGNCYPLAYVLVGFPAVLYELAEECADDDDAKAAISQLRKAVIEELKMHDSFVQEWGSDMVKDCRLNSATIKYTDFLLATASGKVEGVKGPGKLATPFEKTKLAAYTLGAMTPCMKLYAFIGSELQALLDSNKSSRHLYQKWVDNYAFKASALQTEDLLDKLSVSLTGEELDIIEKLYHQAMKLEIEFFCAQPLNQQTVVPLLTEHKPADNRCLIFSDFDLTCTVVDSSAILAEIAIVTAPKSDQSQAENQIVRMSSADLRNTWGVLSRQYTEEHEQCIERILLPDKGFDDLNSVFAAERFYYEGLHKALEQLSVFEKGANSRVIESGVLKGLNLEDIKRAGERLILQDGCTDFFQSIIKNADLNSNIHVLSYCWCGDLIRSAFSSGGLNVLNVHANEFVYDNSVSTGEIVKKVESPIDKVQAFRDILTNHRSEKKDFTVYIGDSVGDLLCLLEADVGIVLGSSSSLRRVGSHFGVSFIPLFPGLVKKQKECVEGSSSSWKGLSGILYTVSSWAEIHAFILGWWLVLLRAMDQLLSSISVILQGLLCRDVNRLLLAGCAKRGIEHFMRQSSRNGGLSTLSYYMSKFSGTLVLSQVIAVRNFVEWPFRGNMLFVDVVALVLMEISSCRPYLDLSTLHK</sequence>
<evidence type="ECO:0000313" key="1">
    <source>
        <dbReference type="EMBL" id="KAE9448011.1"/>
    </source>
</evidence>
<dbReference type="PANTHER" id="PTHR43198:SF2">
    <property type="entry name" value="SI:CH1073-67J19.1-RELATED"/>
    <property type="match status" value="1"/>
</dbReference>
<dbReference type="InterPro" id="IPR036412">
    <property type="entry name" value="HAD-like_sf"/>
</dbReference>
<organism evidence="1 2">
    <name type="scientific">Rhododendron williamsianum</name>
    <dbReference type="NCBI Taxonomy" id="262921"/>
    <lineage>
        <taxon>Eukaryota</taxon>
        <taxon>Viridiplantae</taxon>
        <taxon>Streptophyta</taxon>
        <taxon>Embryophyta</taxon>
        <taxon>Tracheophyta</taxon>
        <taxon>Spermatophyta</taxon>
        <taxon>Magnoliopsida</taxon>
        <taxon>eudicotyledons</taxon>
        <taxon>Gunneridae</taxon>
        <taxon>Pentapetalae</taxon>
        <taxon>asterids</taxon>
        <taxon>Ericales</taxon>
        <taxon>Ericaceae</taxon>
        <taxon>Ericoideae</taxon>
        <taxon>Rhodoreae</taxon>
        <taxon>Rhododendron</taxon>
    </lineage>
</organism>
<dbReference type="Gene3D" id="3.40.50.1000">
    <property type="entry name" value="HAD superfamily/HAD-like"/>
    <property type="match status" value="1"/>
</dbReference>
<accession>A0A6A4KX83</accession>
<dbReference type="SUPFAM" id="SSF56784">
    <property type="entry name" value="HAD-like"/>
    <property type="match status" value="1"/>
</dbReference>
<keyword evidence="2" id="KW-1185">Reference proteome</keyword>
<feature type="non-terminal residue" evidence="1">
    <location>
        <position position="1"/>
    </location>
</feature>
<dbReference type="PANTHER" id="PTHR43198">
    <property type="entry name" value="BIFUNCTIONAL TH2 PROTEIN"/>
    <property type="match status" value="1"/>
</dbReference>
<protein>
    <submittedName>
        <fullName evidence="1">Uncharacterized protein</fullName>
    </submittedName>
</protein>
<dbReference type="InterPro" id="IPR050967">
    <property type="entry name" value="Thiamine_Salvage_TenA"/>
</dbReference>
<dbReference type="CDD" id="cd19368">
    <property type="entry name" value="TenA_C_AtTH2-like"/>
    <property type="match status" value="1"/>
</dbReference>
<proteinExistence type="predicted"/>
<dbReference type="InterPro" id="IPR016084">
    <property type="entry name" value="Haem_Oase-like_multi-hlx"/>
</dbReference>
<name>A0A6A4KX83_9ERIC</name>